<feature type="transmembrane region" description="Helical" evidence="1">
    <location>
        <begin position="32"/>
        <end position="54"/>
    </location>
</feature>
<gene>
    <name evidence="2" type="ORF">HHL10_25410</name>
</gene>
<keyword evidence="3" id="KW-1185">Reference proteome</keyword>
<dbReference type="EMBL" id="JABBFW010000030">
    <property type="protein sequence ID" value="NML18311.1"/>
    <property type="molecule type" value="Genomic_DNA"/>
</dbReference>
<sequence length="145" mass="16579">MNGPNPSKPARACDSEIFDVLLQAMAQYNQRFVSGALTTTGALLVAIGWLLTSADAQKYFAQNRTIAAVFVGAIVPLIYIYCSALYRAYRVNHEAHRQLQNLNYMEKKYYSFHLLPPRFLVFGIFLNVWHYFVVAWLVAQHAKLF</sequence>
<protein>
    <submittedName>
        <fullName evidence="2">Uncharacterized protein</fullName>
    </submittedName>
</protein>
<reference evidence="2 3" key="1">
    <citation type="submission" date="2020-04" db="EMBL/GenBank/DDBJ databases">
        <title>Azohydromonas sp. isolated from soil.</title>
        <authorList>
            <person name="Dahal R.H."/>
        </authorList>
    </citation>
    <scope>NUCLEOTIDE SEQUENCE [LARGE SCALE GENOMIC DNA]</scope>
    <source>
        <strain evidence="2 3">G-1-1-14</strain>
    </source>
</reference>
<dbReference type="AlphaFoldDB" id="A0A848FKI9"/>
<name>A0A848FKI9_9BURK</name>
<evidence type="ECO:0000313" key="3">
    <source>
        <dbReference type="Proteomes" id="UP000574067"/>
    </source>
</evidence>
<keyword evidence="1" id="KW-0472">Membrane</keyword>
<evidence type="ECO:0000256" key="1">
    <source>
        <dbReference type="SAM" id="Phobius"/>
    </source>
</evidence>
<feature type="transmembrane region" description="Helical" evidence="1">
    <location>
        <begin position="119"/>
        <end position="139"/>
    </location>
</feature>
<proteinExistence type="predicted"/>
<keyword evidence="1" id="KW-1133">Transmembrane helix</keyword>
<evidence type="ECO:0000313" key="2">
    <source>
        <dbReference type="EMBL" id="NML18311.1"/>
    </source>
</evidence>
<dbReference type="Proteomes" id="UP000574067">
    <property type="component" value="Unassembled WGS sequence"/>
</dbReference>
<comment type="caution">
    <text evidence="2">The sequence shown here is derived from an EMBL/GenBank/DDBJ whole genome shotgun (WGS) entry which is preliminary data.</text>
</comment>
<organism evidence="2 3">
    <name type="scientific">Azohydromonas caseinilytica</name>
    <dbReference type="NCBI Taxonomy" id="2728836"/>
    <lineage>
        <taxon>Bacteria</taxon>
        <taxon>Pseudomonadati</taxon>
        <taxon>Pseudomonadota</taxon>
        <taxon>Betaproteobacteria</taxon>
        <taxon>Burkholderiales</taxon>
        <taxon>Sphaerotilaceae</taxon>
        <taxon>Azohydromonas</taxon>
    </lineage>
</organism>
<dbReference type="RefSeq" id="WP_169163210.1">
    <property type="nucleotide sequence ID" value="NZ_JABBFW010000030.1"/>
</dbReference>
<accession>A0A848FKI9</accession>
<feature type="transmembrane region" description="Helical" evidence="1">
    <location>
        <begin position="66"/>
        <end position="89"/>
    </location>
</feature>
<keyword evidence="1" id="KW-0812">Transmembrane</keyword>